<evidence type="ECO:0000256" key="2">
    <source>
        <dbReference type="ARBA" id="ARBA00022679"/>
    </source>
</evidence>
<evidence type="ECO:0000313" key="9">
    <source>
        <dbReference type="EMBL" id="KAJ8922336.1"/>
    </source>
</evidence>
<dbReference type="PANTHER" id="PTHR11006:SF4">
    <property type="entry name" value="PROTEIN ARGININE N-METHYLTRANSFERASE 7"/>
    <property type="match status" value="1"/>
</dbReference>
<dbReference type="Pfam" id="PF06325">
    <property type="entry name" value="PrmA"/>
    <property type="match status" value="1"/>
</dbReference>
<reference evidence="9 10" key="1">
    <citation type="journal article" date="2023" name="Insect Mol. Biol.">
        <title>Genome sequencing provides insights into the evolution of gene families encoding plant cell wall-degrading enzymes in longhorned beetles.</title>
        <authorList>
            <person name="Shin N.R."/>
            <person name="Okamura Y."/>
            <person name="Kirsch R."/>
            <person name="Pauchet Y."/>
        </authorList>
    </citation>
    <scope>NUCLEOTIDE SEQUENCE [LARGE SCALE GENOMIC DNA]</scope>
    <source>
        <strain evidence="9">EAD_L_NR</strain>
    </source>
</reference>
<dbReference type="GO" id="GO:0032259">
    <property type="term" value="P:methylation"/>
    <property type="evidence" value="ECO:0007669"/>
    <property type="project" value="UniProtKB-KW"/>
</dbReference>
<keyword evidence="10" id="KW-1185">Reference proteome</keyword>
<sequence length="688" mass="77760">MKTVFNALKTSLRKMSIFVQKLNPITGTNSWVVQNEDYDYHQEVARSAFADMLHDKERNEKYEQALVSAIKKIHLSGRKANVLDIGTGTGLLSMMAVRSGADSVVACEAFKPMCECAIKIITQNGFQDRIKVILKRSTQLTVGEGGDLIEKCNILVTEVFDTELIGEGALSTFSHAHKHLLEKDSIVVPASATIYAQVVESPLVQSWNKLKDIFDNDGDLLVSVPKSIKDCPGCAAVHDVQLSQLPLHSFNTIVSPMPVLRFDWSGTTPFIFERSTINSIKAERDGVAQAVFMWWDLQMDTEGKIILSCAPHWAHPFTQKSKNCDIPWRDHWMQAVYYLPNEVKVKKNQEVHLISCHDEYSLWFNLTDNLRISDVHYLNPICECGLHSCFSRTRVGQINDSKRNKKYVSLFETYINKESVVLILTEAFYVGLATAKLAKKVYALEPNQISRRILEDFIAYNRFQNVEVISNLDEVKDTNLGDIDVVLSEPYFTSSILPWDNLQFLYLLKGIKERLPNAQVFPKKAVIKGVAVHFSDLYKIRSPLGICEGFSMNEFDQLIQASSNISDDKVEAQPLWEYPGIALSRDITVAEIDLVNTPEPLLHQKGTIKLESDMVCNGIALWVDWHLDGSQKSIISTGPTTEVTVGEKINWDMYTRQGVYLMLSKTGKCIDYEFKYDFSEGNITFNCS</sequence>
<dbReference type="FunFam" id="2.70.160.11:FF:000014">
    <property type="entry name" value="Protein arginine N-methyltransferase 7"/>
    <property type="match status" value="1"/>
</dbReference>
<proteinExistence type="inferred from homology"/>
<dbReference type="EMBL" id="JANEYG010000007">
    <property type="protein sequence ID" value="KAJ8922336.1"/>
    <property type="molecule type" value="Genomic_DNA"/>
</dbReference>
<dbReference type="PROSITE" id="PS51678">
    <property type="entry name" value="SAM_MT_PRMT"/>
    <property type="match status" value="2"/>
</dbReference>
<comment type="function">
    <text evidence="5">Essential arginine methyltransferase that can both catalyze the formation of omega-N monomethylarginine (MMA) and symmetrical dimethylarginine (sDMA). Specifically mediates the symmetrical dimethylation of arginine residues in the small nuclear ribonucleoproteins SmD1 and SmD3.</text>
</comment>
<comment type="function">
    <text evidence="6">Arginine methyltransferase that can both catalyze the formation of omega-N monomethylarginine (MMA) and symmetrical dimethylarginine (sDMA).</text>
</comment>
<keyword evidence="2 7" id="KW-0808">Transferase</keyword>
<accession>A0AAV8W6Y6</accession>
<keyword evidence="3 7" id="KW-0949">S-adenosyl-L-methionine</keyword>
<evidence type="ECO:0000256" key="1">
    <source>
        <dbReference type="ARBA" id="ARBA00022603"/>
    </source>
</evidence>
<evidence type="ECO:0000313" key="10">
    <source>
        <dbReference type="Proteomes" id="UP001159042"/>
    </source>
</evidence>
<evidence type="ECO:0000256" key="4">
    <source>
        <dbReference type="ARBA" id="ARBA00022737"/>
    </source>
</evidence>
<evidence type="ECO:0000256" key="7">
    <source>
        <dbReference type="PROSITE-ProRule" id="PRU01015"/>
    </source>
</evidence>
<dbReference type="GO" id="GO:0016274">
    <property type="term" value="F:protein-arginine N-methyltransferase activity"/>
    <property type="evidence" value="ECO:0007669"/>
    <property type="project" value="InterPro"/>
</dbReference>
<protein>
    <recommendedName>
        <fullName evidence="6">Protein arginine N-methyltransferase</fullName>
        <ecNumber evidence="6">2.1.1.-</ecNumber>
    </recommendedName>
</protein>
<dbReference type="GO" id="GO:0042054">
    <property type="term" value="F:histone methyltransferase activity"/>
    <property type="evidence" value="ECO:0007669"/>
    <property type="project" value="TreeGrafter"/>
</dbReference>
<dbReference type="CDD" id="cd02440">
    <property type="entry name" value="AdoMet_MTases"/>
    <property type="match status" value="1"/>
</dbReference>
<dbReference type="InterPro" id="IPR029063">
    <property type="entry name" value="SAM-dependent_MTases_sf"/>
</dbReference>
<keyword evidence="1 7" id="KW-0489">Methyltransferase</keyword>
<evidence type="ECO:0000256" key="5">
    <source>
        <dbReference type="ARBA" id="ARBA00025081"/>
    </source>
</evidence>
<dbReference type="InterPro" id="IPR055135">
    <property type="entry name" value="PRMT_dom"/>
</dbReference>
<dbReference type="Pfam" id="PF22528">
    <property type="entry name" value="PRMT_C"/>
    <property type="match status" value="1"/>
</dbReference>
<dbReference type="PIRSF" id="PIRSF036946">
    <property type="entry name" value="Arg_N-mtase"/>
    <property type="match status" value="1"/>
</dbReference>
<dbReference type="Gene3D" id="2.70.160.11">
    <property type="entry name" value="Hnrnp arginine n-methyltransferase1"/>
    <property type="match status" value="2"/>
</dbReference>
<evidence type="ECO:0000259" key="8">
    <source>
        <dbReference type="Pfam" id="PF22528"/>
    </source>
</evidence>
<feature type="domain" description="Protein arginine N-methyltransferase" evidence="8">
    <location>
        <begin position="191"/>
        <end position="366"/>
    </location>
</feature>
<dbReference type="EC" id="2.1.1.-" evidence="6"/>
<keyword evidence="4" id="KW-0677">Repeat</keyword>
<dbReference type="AlphaFoldDB" id="A0AAV8W6Y6"/>
<evidence type="ECO:0000256" key="6">
    <source>
        <dbReference type="PIRNR" id="PIRNR036946"/>
    </source>
</evidence>
<comment type="caution">
    <text evidence="9">The sequence shown here is derived from an EMBL/GenBank/DDBJ whole genome shotgun (WGS) entry which is preliminary data.</text>
</comment>
<dbReference type="SUPFAM" id="SSF53335">
    <property type="entry name" value="S-adenosyl-L-methionine-dependent methyltransferases"/>
    <property type="match status" value="2"/>
</dbReference>
<dbReference type="PANTHER" id="PTHR11006">
    <property type="entry name" value="PROTEIN ARGININE N-METHYLTRANSFERASE"/>
    <property type="match status" value="1"/>
</dbReference>
<gene>
    <name evidence="9" type="ORF">NQ315_004279</name>
</gene>
<organism evidence="9 10">
    <name type="scientific">Exocentrus adspersus</name>
    <dbReference type="NCBI Taxonomy" id="1586481"/>
    <lineage>
        <taxon>Eukaryota</taxon>
        <taxon>Metazoa</taxon>
        <taxon>Ecdysozoa</taxon>
        <taxon>Arthropoda</taxon>
        <taxon>Hexapoda</taxon>
        <taxon>Insecta</taxon>
        <taxon>Pterygota</taxon>
        <taxon>Neoptera</taxon>
        <taxon>Endopterygota</taxon>
        <taxon>Coleoptera</taxon>
        <taxon>Polyphaga</taxon>
        <taxon>Cucujiformia</taxon>
        <taxon>Chrysomeloidea</taxon>
        <taxon>Cerambycidae</taxon>
        <taxon>Lamiinae</taxon>
        <taxon>Acanthocinini</taxon>
        <taxon>Exocentrus</taxon>
    </lineage>
</organism>
<comment type="similarity">
    <text evidence="6">Belongs to the class I-like SAM-binding methyltransferase superfamily. Protein arginine N-methyltransferase family. PRMT7 subfamily.</text>
</comment>
<evidence type="ECO:0000256" key="3">
    <source>
        <dbReference type="ARBA" id="ARBA00022691"/>
    </source>
</evidence>
<dbReference type="FunFam" id="3.40.50.150:FF:000070">
    <property type="entry name" value="Protein arginine N-methyltransferase 7"/>
    <property type="match status" value="1"/>
</dbReference>
<name>A0AAV8W6Y6_9CUCU</name>
<dbReference type="FunFam" id="3.40.50.150:FF:000071">
    <property type="entry name" value="Protein arginine N-methyltransferase 7"/>
    <property type="match status" value="1"/>
</dbReference>
<dbReference type="InterPro" id="IPR025799">
    <property type="entry name" value="Arg_MeTrfase"/>
</dbReference>
<dbReference type="InterPro" id="IPR014644">
    <property type="entry name" value="MeTrfase_PRMT7"/>
</dbReference>
<dbReference type="Proteomes" id="UP001159042">
    <property type="component" value="Unassembled WGS sequence"/>
</dbReference>
<dbReference type="Gene3D" id="3.40.50.150">
    <property type="entry name" value="Vaccinia Virus protein VP39"/>
    <property type="match status" value="2"/>
</dbReference>